<organism evidence="1">
    <name type="scientific">marine sediment metagenome</name>
    <dbReference type="NCBI Taxonomy" id="412755"/>
    <lineage>
        <taxon>unclassified sequences</taxon>
        <taxon>metagenomes</taxon>
        <taxon>ecological metagenomes</taxon>
    </lineage>
</organism>
<dbReference type="EMBL" id="BARW01021715">
    <property type="protein sequence ID" value="GAI91124.1"/>
    <property type="molecule type" value="Genomic_DNA"/>
</dbReference>
<comment type="caution">
    <text evidence="1">The sequence shown here is derived from an EMBL/GenBank/DDBJ whole genome shotgun (WGS) entry which is preliminary data.</text>
</comment>
<name>X1UFL3_9ZZZZ</name>
<feature type="non-terminal residue" evidence="1">
    <location>
        <position position="1"/>
    </location>
</feature>
<feature type="non-terminal residue" evidence="1">
    <location>
        <position position="269"/>
    </location>
</feature>
<proteinExistence type="predicted"/>
<gene>
    <name evidence="1" type="ORF">S12H4_36429</name>
</gene>
<protein>
    <submittedName>
        <fullName evidence="1">Uncharacterized protein</fullName>
    </submittedName>
</protein>
<reference evidence="1" key="1">
    <citation type="journal article" date="2014" name="Front. Microbiol.">
        <title>High frequency of phylogenetically diverse reductive dehalogenase-homologous genes in deep subseafloor sedimentary metagenomes.</title>
        <authorList>
            <person name="Kawai M."/>
            <person name="Futagami T."/>
            <person name="Toyoda A."/>
            <person name="Takaki Y."/>
            <person name="Nishi S."/>
            <person name="Hori S."/>
            <person name="Arai W."/>
            <person name="Tsubouchi T."/>
            <person name="Morono Y."/>
            <person name="Uchiyama I."/>
            <person name="Ito T."/>
            <person name="Fujiyama A."/>
            <person name="Inagaki F."/>
            <person name="Takami H."/>
        </authorList>
    </citation>
    <scope>NUCLEOTIDE SEQUENCE</scope>
    <source>
        <strain evidence="1">Expedition CK06-06</strain>
    </source>
</reference>
<sequence>GPLIIISRAGPGDISESWYNETTLNVTVLQLEPRINWYDIQYKQSGTWASKRNAQIDVNNSAEYRFIVNISSDQGWDDIEYINITSWHDGGGESSTYNQTAGGNINMYLQYENTTGTANYNMLWPDDEVIKGTMTETVVSDPAGSPAHTECHNLTFSFIPGYQFRYAPGDGSWDNTTNTTNDVWSWNFNISVTDSGESTSGPSTVWIIDEFGVYSYTEIVSAGWPTITGNPGQNATADSNITINTRSNGNYSISALVDDLVNKNNPVYT</sequence>
<evidence type="ECO:0000313" key="1">
    <source>
        <dbReference type="EMBL" id="GAI91124.1"/>
    </source>
</evidence>
<accession>X1UFL3</accession>
<dbReference type="AlphaFoldDB" id="X1UFL3"/>